<proteinExistence type="predicted"/>
<evidence type="ECO:0000313" key="2">
    <source>
        <dbReference type="Proteomes" id="UP001283361"/>
    </source>
</evidence>
<sequence>MADDHAELFDRLQLYTESLPFQVSTYTKRKIMPHLASHSVEDPQTCAADSEVRGLVLAQYRELRKAVVGLGEFKLDKKFISHQIVRDVWVAMD</sequence>
<protein>
    <submittedName>
        <fullName evidence="1">Uncharacterized protein</fullName>
    </submittedName>
</protein>
<organism evidence="1 2">
    <name type="scientific">Elysia crispata</name>
    <name type="common">lettuce slug</name>
    <dbReference type="NCBI Taxonomy" id="231223"/>
    <lineage>
        <taxon>Eukaryota</taxon>
        <taxon>Metazoa</taxon>
        <taxon>Spiralia</taxon>
        <taxon>Lophotrochozoa</taxon>
        <taxon>Mollusca</taxon>
        <taxon>Gastropoda</taxon>
        <taxon>Heterobranchia</taxon>
        <taxon>Euthyneura</taxon>
        <taxon>Panpulmonata</taxon>
        <taxon>Sacoglossa</taxon>
        <taxon>Placobranchoidea</taxon>
        <taxon>Plakobranchidae</taxon>
        <taxon>Elysia</taxon>
    </lineage>
</organism>
<gene>
    <name evidence="1" type="ORF">RRG08_005462</name>
</gene>
<dbReference type="Proteomes" id="UP001283361">
    <property type="component" value="Unassembled WGS sequence"/>
</dbReference>
<reference evidence="1" key="1">
    <citation type="journal article" date="2023" name="G3 (Bethesda)">
        <title>A reference genome for the long-term kleptoplast-retaining sea slug Elysia crispata morphotype clarki.</title>
        <authorList>
            <person name="Eastman K.E."/>
            <person name="Pendleton A.L."/>
            <person name="Shaikh M.A."/>
            <person name="Suttiyut T."/>
            <person name="Ogas R."/>
            <person name="Tomko P."/>
            <person name="Gavelis G."/>
            <person name="Widhalm J.R."/>
            <person name="Wisecaver J.H."/>
        </authorList>
    </citation>
    <scope>NUCLEOTIDE SEQUENCE</scope>
    <source>
        <strain evidence="1">ECLA1</strain>
    </source>
</reference>
<name>A0AAE0Y172_9GAST</name>
<comment type="caution">
    <text evidence="1">The sequence shown here is derived from an EMBL/GenBank/DDBJ whole genome shotgun (WGS) entry which is preliminary data.</text>
</comment>
<dbReference type="AlphaFoldDB" id="A0AAE0Y172"/>
<keyword evidence="2" id="KW-1185">Reference proteome</keyword>
<evidence type="ECO:0000313" key="1">
    <source>
        <dbReference type="EMBL" id="KAK3729089.1"/>
    </source>
</evidence>
<dbReference type="EMBL" id="JAWDGP010007160">
    <property type="protein sequence ID" value="KAK3729089.1"/>
    <property type="molecule type" value="Genomic_DNA"/>
</dbReference>
<accession>A0AAE0Y172</accession>